<dbReference type="PANTHER" id="PTHR30328">
    <property type="entry name" value="TRANSCRIPTIONAL REPRESSOR"/>
    <property type="match status" value="1"/>
</dbReference>
<dbReference type="PANTHER" id="PTHR30328:SF54">
    <property type="entry name" value="HTH-TYPE TRANSCRIPTIONAL REPRESSOR SCO4008"/>
    <property type="match status" value="1"/>
</dbReference>
<comment type="caution">
    <text evidence="5">The sequence shown here is derived from an EMBL/GenBank/DDBJ whole genome shotgun (WGS) entry which is preliminary data.</text>
</comment>
<feature type="region of interest" description="Disordered" evidence="3">
    <location>
        <begin position="1"/>
        <end position="22"/>
    </location>
</feature>
<dbReference type="PRINTS" id="PR00455">
    <property type="entry name" value="HTHTETR"/>
</dbReference>
<dbReference type="PROSITE" id="PS50977">
    <property type="entry name" value="HTH_TETR_2"/>
    <property type="match status" value="1"/>
</dbReference>
<evidence type="ECO:0000313" key="5">
    <source>
        <dbReference type="EMBL" id="MEC5386128.1"/>
    </source>
</evidence>
<evidence type="ECO:0000313" key="6">
    <source>
        <dbReference type="Proteomes" id="UP001331561"/>
    </source>
</evidence>
<name>A0ABU6K508_9RHOO</name>
<protein>
    <submittedName>
        <fullName evidence="5">TetR/AcrR family transcriptional regulator</fullName>
    </submittedName>
</protein>
<dbReference type="Gene3D" id="1.10.357.10">
    <property type="entry name" value="Tetracycline Repressor, domain 2"/>
    <property type="match status" value="1"/>
</dbReference>
<sequence>MDQPVHSRRRAPAAAATIARKAPAKIAAKPAAKAKARTNDPERTMAEILAVATEEFASKGLSGARIDAIADATRTSKRMIYYYFGSKEGLYLAVLEESYRSVRTTEGELHLADLSPDEALAKLVGFTFDHHWGSQDYIRLVMTENIQRGEYLAQSKIIQKLNVPAINAINALYERGVASGMFRPGLDAIDIHASISALCFFNVSNQYTFDLIFKRNGKTPKALLARRDNIIDMILRYVRK</sequence>
<dbReference type="SUPFAM" id="SSF46689">
    <property type="entry name" value="Homeodomain-like"/>
    <property type="match status" value="1"/>
</dbReference>
<dbReference type="RefSeq" id="WP_327599103.1">
    <property type="nucleotide sequence ID" value="NZ_JAYXHS010000002.1"/>
</dbReference>
<dbReference type="Pfam" id="PF17938">
    <property type="entry name" value="TetR_C_29"/>
    <property type="match status" value="1"/>
</dbReference>
<dbReference type="InterPro" id="IPR036271">
    <property type="entry name" value="Tet_transcr_reg_TetR-rel_C_sf"/>
</dbReference>
<evidence type="ECO:0000256" key="2">
    <source>
        <dbReference type="PROSITE-ProRule" id="PRU00335"/>
    </source>
</evidence>
<feature type="compositionally biased region" description="Low complexity" evidence="3">
    <location>
        <begin position="12"/>
        <end position="22"/>
    </location>
</feature>
<dbReference type="Pfam" id="PF00440">
    <property type="entry name" value="TetR_N"/>
    <property type="match status" value="1"/>
</dbReference>
<organism evidence="5 6">
    <name type="scientific">Uliginosibacterium silvisoli</name>
    <dbReference type="NCBI Taxonomy" id="3114758"/>
    <lineage>
        <taxon>Bacteria</taxon>
        <taxon>Pseudomonadati</taxon>
        <taxon>Pseudomonadota</taxon>
        <taxon>Betaproteobacteria</taxon>
        <taxon>Rhodocyclales</taxon>
        <taxon>Zoogloeaceae</taxon>
        <taxon>Uliginosibacterium</taxon>
    </lineage>
</organism>
<evidence type="ECO:0000259" key="4">
    <source>
        <dbReference type="PROSITE" id="PS50977"/>
    </source>
</evidence>
<dbReference type="EMBL" id="JAYXHS010000002">
    <property type="protein sequence ID" value="MEC5386128.1"/>
    <property type="molecule type" value="Genomic_DNA"/>
</dbReference>
<dbReference type="SUPFAM" id="SSF48498">
    <property type="entry name" value="Tetracyclin repressor-like, C-terminal domain"/>
    <property type="match status" value="1"/>
</dbReference>
<keyword evidence="1 2" id="KW-0238">DNA-binding</keyword>
<dbReference type="InterPro" id="IPR009057">
    <property type="entry name" value="Homeodomain-like_sf"/>
</dbReference>
<gene>
    <name evidence="5" type="ORF">VVD49_10350</name>
</gene>
<evidence type="ECO:0000256" key="1">
    <source>
        <dbReference type="ARBA" id="ARBA00023125"/>
    </source>
</evidence>
<evidence type="ECO:0000256" key="3">
    <source>
        <dbReference type="SAM" id="MobiDB-lite"/>
    </source>
</evidence>
<feature type="domain" description="HTH tetR-type" evidence="4">
    <location>
        <begin position="42"/>
        <end position="102"/>
    </location>
</feature>
<reference evidence="5 6" key="1">
    <citation type="submission" date="2024-01" db="EMBL/GenBank/DDBJ databases">
        <title>Uliginosibacterium soil sp. nov.</title>
        <authorList>
            <person name="Lv Y."/>
        </authorList>
    </citation>
    <scope>NUCLEOTIDE SEQUENCE [LARGE SCALE GENOMIC DNA]</scope>
    <source>
        <strain evidence="5 6">H3</strain>
    </source>
</reference>
<proteinExistence type="predicted"/>
<feature type="DNA-binding region" description="H-T-H motif" evidence="2">
    <location>
        <begin position="65"/>
        <end position="84"/>
    </location>
</feature>
<dbReference type="InterPro" id="IPR001647">
    <property type="entry name" value="HTH_TetR"/>
</dbReference>
<dbReference type="InterPro" id="IPR041474">
    <property type="entry name" value="NicS_C"/>
</dbReference>
<accession>A0ABU6K508</accession>
<dbReference type="InterPro" id="IPR050109">
    <property type="entry name" value="HTH-type_TetR-like_transc_reg"/>
</dbReference>
<feature type="compositionally biased region" description="Basic residues" evidence="3">
    <location>
        <begin position="1"/>
        <end position="11"/>
    </location>
</feature>
<keyword evidence="6" id="KW-1185">Reference proteome</keyword>
<dbReference type="Proteomes" id="UP001331561">
    <property type="component" value="Unassembled WGS sequence"/>
</dbReference>